<protein>
    <submittedName>
        <fullName evidence="1">Nuclear fragile X mental retardation-interacting protein 2-like</fullName>
    </submittedName>
</protein>
<proteinExistence type="predicted"/>
<dbReference type="Proteomes" id="UP000297703">
    <property type="component" value="Unassembled WGS sequence"/>
</dbReference>
<reference evidence="1 2" key="1">
    <citation type="submission" date="2019-04" db="EMBL/GenBank/DDBJ databases">
        <title>Draft genome of the big-headed turtle Platysternon megacephalum.</title>
        <authorList>
            <person name="Gong S."/>
        </authorList>
    </citation>
    <scope>NUCLEOTIDE SEQUENCE [LARGE SCALE GENOMIC DNA]</scope>
    <source>
        <strain evidence="1">DO16091913</strain>
        <tissue evidence="1">Muscle</tissue>
    </source>
</reference>
<gene>
    <name evidence="1" type="ORF">DR999_PMT20054</name>
</gene>
<keyword evidence="2" id="KW-1185">Reference proteome</keyword>
<comment type="caution">
    <text evidence="1">The sequence shown here is derived from an EMBL/GenBank/DDBJ whole genome shotgun (WGS) entry which is preliminary data.</text>
</comment>
<evidence type="ECO:0000313" key="1">
    <source>
        <dbReference type="EMBL" id="TFJ98038.1"/>
    </source>
</evidence>
<evidence type="ECO:0000313" key="2">
    <source>
        <dbReference type="Proteomes" id="UP000297703"/>
    </source>
</evidence>
<dbReference type="AlphaFoldDB" id="A0A4D9DM29"/>
<sequence>MCPFSLQSKQINPEGGSLFPAPNGVPTVLGLTSPWQVSLITWDSTVPECSGKPGQSPRPCSWRQPHLMCPSCPQSVHCIGPALCAVGQGVSFQSLAFLSASLWVPGHVQQWELEHPCLEGQQQPPAWESECPTGMEGVCAVLLCQPSWASLRAGVTDIGLWGLCYSIKHSCVDVVSGAGAWV</sequence>
<accession>A0A4D9DM29</accession>
<organism evidence="1 2">
    <name type="scientific">Platysternon megacephalum</name>
    <name type="common">big-headed turtle</name>
    <dbReference type="NCBI Taxonomy" id="55544"/>
    <lineage>
        <taxon>Eukaryota</taxon>
        <taxon>Metazoa</taxon>
        <taxon>Chordata</taxon>
        <taxon>Craniata</taxon>
        <taxon>Vertebrata</taxon>
        <taxon>Euteleostomi</taxon>
        <taxon>Archelosauria</taxon>
        <taxon>Testudinata</taxon>
        <taxon>Testudines</taxon>
        <taxon>Cryptodira</taxon>
        <taxon>Durocryptodira</taxon>
        <taxon>Testudinoidea</taxon>
        <taxon>Platysternidae</taxon>
        <taxon>Platysternon</taxon>
    </lineage>
</organism>
<dbReference type="EMBL" id="QXTE01000434">
    <property type="protein sequence ID" value="TFJ98038.1"/>
    <property type="molecule type" value="Genomic_DNA"/>
</dbReference>
<reference evidence="1 2" key="2">
    <citation type="submission" date="2019-04" db="EMBL/GenBank/DDBJ databases">
        <title>The genome sequence of big-headed turtle.</title>
        <authorList>
            <person name="Gong S."/>
        </authorList>
    </citation>
    <scope>NUCLEOTIDE SEQUENCE [LARGE SCALE GENOMIC DNA]</scope>
    <source>
        <strain evidence="1">DO16091913</strain>
        <tissue evidence="1">Muscle</tissue>
    </source>
</reference>
<name>A0A4D9DM29_9SAUR</name>